<sequence length="112" mass="13000">MLAWLHPERLADARWRRRANQDQTRPRGLWRQRQARTSRQVIQCRHGHWFPPWNARKSHQRHPLASNPACRAAPREHPPLDTARTQPETGVHCVRQSTPVAPPRPSPVPTLG</sequence>
<dbReference type="HOGENOM" id="CLU_2144311_0_0_7"/>
<dbReference type="KEGG" id="sur:STAUR_7061"/>
<name>E3FXM2_STIAD</name>
<protein>
    <submittedName>
        <fullName evidence="2">Uncharacterized protein</fullName>
    </submittedName>
</protein>
<evidence type="ECO:0000313" key="3">
    <source>
        <dbReference type="Proteomes" id="UP000001351"/>
    </source>
</evidence>
<feature type="region of interest" description="Disordered" evidence="1">
    <location>
        <begin position="17"/>
        <end position="36"/>
    </location>
</feature>
<feature type="region of interest" description="Disordered" evidence="1">
    <location>
        <begin position="53"/>
        <end position="112"/>
    </location>
</feature>
<proteinExistence type="predicted"/>
<gene>
    <name evidence="2" type="ordered locus">STAUR_7061</name>
</gene>
<evidence type="ECO:0000256" key="1">
    <source>
        <dbReference type="SAM" id="MobiDB-lite"/>
    </source>
</evidence>
<feature type="compositionally biased region" description="Pro residues" evidence="1">
    <location>
        <begin position="100"/>
        <end position="112"/>
    </location>
</feature>
<dbReference type="Proteomes" id="UP000001351">
    <property type="component" value="Chromosome"/>
</dbReference>
<accession>E3FXM2</accession>
<reference evidence="2 3" key="1">
    <citation type="journal article" date="2011" name="Mol. Biol. Evol.">
        <title>Comparative genomic analysis of fruiting body formation in Myxococcales.</title>
        <authorList>
            <person name="Huntley S."/>
            <person name="Hamann N."/>
            <person name="Wegener-Feldbrugge S."/>
            <person name="Treuner-Lange A."/>
            <person name="Kube M."/>
            <person name="Reinhardt R."/>
            <person name="Klages S."/>
            <person name="Muller R."/>
            <person name="Ronning C.M."/>
            <person name="Nierman W.C."/>
            <person name="Sogaard-Andersen L."/>
        </authorList>
    </citation>
    <scope>NUCLEOTIDE SEQUENCE [LARGE SCALE GENOMIC DNA]</scope>
    <source>
        <strain evidence="2 3">DW4/3-1</strain>
    </source>
</reference>
<dbReference type="AlphaFoldDB" id="E3FXM2"/>
<keyword evidence="3" id="KW-1185">Reference proteome</keyword>
<evidence type="ECO:0000313" key="2">
    <source>
        <dbReference type="EMBL" id="ADO74817.1"/>
    </source>
</evidence>
<dbReference type="EMBL" id="CP002271">
    <property type="protein sequence ID" value="ADO74817.1"/>
    <property type="molecule type" value="Genomic_DNA"/>
</dbReference>
<organism evidence="2 3">
    <name type="scientific">Stigmatella aurantiaca (strain DW4/3-1)</name>
    <dbReference type="NCBI Taxonomy" id="378806"/>
    <lineage>
        <taxon>Bacteria</taxon>
        <taxon>Pseudomonadati</taxon>
        <taxon>Myxococcota</taxon>
        <taxon>Myxococcia</taxon>
        <taxon>Myxococcales</taxon>
        <taxon>Cystobacterineae</taxon>
        <taxon>Archangiaceae</taxon>
        <taxon>Stigmatella</taxon>
    </lineage>
</organism>
<dbReference type="STRING" id="378806.STAUR_7061"/>